<organism evidence="2 3">
    <name type="scientific">Terrimesophilobacter mesophilus</name>
    <dbReference type="NCBI Taxonomy" id="433647"/>
    <lineage>
        <taxon>Bacteria</taxon>
        <taxon>Bacillati</taxon>
        <taxon>Actinomycetota</taxon>
        <taxon>Actinomycetes</taxon>
        <taxon>Micrococcales</taxon>
        <taxon>Microbacteriaceae</taxon>
        <taxon>Terrimesophilobacter</taxon>
    </lineage>
</organism>
<evidence type="ECO:0000259" key="1">
    <source>
        <dbReference type="PROSITE" id="PS50104"/>
    </source>
</evidence>
<dbReference type="SUPFAM" id="SSF52200">
    <property type="entry name" value="Toll/Interleukin receptor TIR domain"/>
    <property type="match status" value="1"/>
</dbReference>
<name>A0A4V3I9D9_9MICO</name>
<protein>
    <submittedName>
        <fullName evidence="2">Toll/interleukin-1 receptor domain-containing protein</fullName>
    </submittedName>
</protein>
<dbReference type="GO" id="GO:0007165">
    <property type="term" value="P:signal transduction"/>
    <property type="evidence" value="ECO:0007669"/>
    <property type="project" value="InterPro"/>
</dbReference>
<dbReference type="EMBL" id="SOFI01000003">
    <property type="protein sequence ID" value="TFB79058.1"/>
    <property type="molecule type" value="Genomic_DNA"/>
</dbReference>
<dbReference type="OrthoDB" id="4760057at2"/>
<reference evidence="2 3" key="1">
    <citation type="submission" date="2019-03" db="EMBL/GenBank/DDBJ databases">
        <title>Genomics of glacier-inhabiting Cryobacterium strains.</title>
        <authorList>
            <person name="Liu Q."/>
            <person name="Xin Y.-H."/>
        </authorList>
    </citation>
    <scope>NUCLEOTIDE SEQUENCE [LARGE SCALE GENOMIC DNA]</scope>
    <source>
        <strain evidence="2 3">CGMCC 1.10440</strain>
    </source>
</reference>
<sequence length="387" mass="42352">MSEPAVVRHVVPCFDVLGGAREQLQAALAEALSASGASQNVSVILTKPDDRFQGHVAVYLGAPGRRTKPAEMGILKRYISNSCVVLPVVPSLADYPLAVPPILGPYNGVEGSPAGGFKAAAGVILSELGIAEKTRKVFISHRRSDGLQAAEQLHDQLGHVGFAAFLDRFDIGPGRDVQSEVISAIEDYPLLVLLETPEAHLSSWVGTEVAYAFAHRIAMVIVRWPGKVTELPTTERMPRLRLRPGDFQPFHRRRRLTRAAVGSIIVEVETSFASAMVRRRKALVSSAIASAKAAGYATQALPEWQLTAKSPRGELHLLRPTPATPTVQDIYELDVSAAQIGTVANSHLVHETENFTVERQQILDWARQRRRLELNTLTSLDSIWRDY</sequence>
<dbReference type="Gene3D" id="3.40.50.10140">
    <property type="entry name" value="Toll/interleukin-1 receptor homology (TIR) domain"/>
    <property type="match status" value="1"/>
</dbReference>
<gene>
    <name evidence="2" type="ORF">E3N84_02665</name>
</gene>
<dbReference type="Pfam" id="PF13676">
    <property type="entry name" value="TIR_2"/>
    <property type="match status" value="1"/>
</dbReference>
<dbReference type="PROSITE" id="PS50104">
    <property type="entry name" value="TIR"/>
    <property type="match status" value="1"/>
</dbReference>
<evidence type="ECO:0000313" key="3">
    <source>
        <dbReference type="Proteomes" id="UP000298488"/>
    </source>
</evidence>
<feature type="domain" description="TIR" evidence="1">
    <location>
        <begin position="133"/>
        <end position="261"/>
    </location>
</feature>
<dbReference type="Proteomes" id="UP000298488">
    <property type="component" value="Unassembled WGS sequence"/>
</dbReference>
<evidence type="ECO:0000313" key="2">
    <source>
        <dbReference type="EMBL" id="TFB79058.1"/>
    </source>
</evidence>
<keyword evidence="3" id="KW-1185">Reference proteome</keyword>
<accession>A0A4V3I9D9</accession>
<proteinExistence type="predicted"/>
<dbReference type="AlphaFoldDB" id="A0A4V3I9D9"/>
<comment type="caution">
    <text evidence="2">The sequence shown here is derived from an EMBL/GenBank/DDBJ whole genome shotgun (WGS) entry which is preliminary data.</text>
</comment>
<keyword evidence="2" id="KW-0675">Receptor</keyword>
<dbReference type="InterPro" id="IPR035897">
    <property type="entry name" value="Toll_tir_struct_dom_sf"/>
</dbReference>
<dbReference type="InterPro" id="IPR000157">
    <property type="entry name" value="TIR_dom"/>
</dbReference>